<dbReference type="SUPFAM" id="SSF48452">
    <property type="entry name" value="TPR-like"/>
    <property type="match status" value="1"/>
</dbReference>
<evidence type="ECO:0000313" key="6">
    <source>
        <dbReference type="Proteomes" id="UP000055611"/>
    </source>
</evidence>
<dbReference type="Pfam" id="PF13432">
    <property type="entry name" value="TPR_16"/>
    <property type="match status" value="1"/>
</dbReference>
<dbReference type="SUPFAM" id="SSF52266">
    <property type="entry name" value="SGNH hydrolase"/>
    <property type="match status" value="1"/>
</dbReference>
<proteinExistence type="predicted"/>
<keyword evidence="6" id="KW-1185">Reference proteome</keyword>
<evidence type="ECO:0000256" key="3">
    <source>
        <dbReference type="PROSITE-ProRule" id="PRU00339"/>
    </source>
</evidence>
<evidence type="ECO:0000313" key="7">
    <source>
        <dbReference type="Proteomes" id="UP000295506"/>
    </source>
</evidence>
<feature type="repeat" description="TPR" evidence="3">
    <location>
        <begin position="423"/>
        <end position="456"/>
    </location>
</feature>
<evidence type="ECO:0000313" key="5">
    <source>
        <dbReference type="EMBL" id="TDT92057.1"/>
    </source>
</evidence>
<dbReference type="InterPro" id="IPR011990">
    <property type="entry name" value="TPR-like_helical_dom_sf"/>
</dbReference>
<dbReference type="AlphaFoldDB" id="A0A126QMK9"/>
<dbReference type="KEGG" id="dej:AWY79_07940"/>
<sequence length="504" mass="56134">MDHFKILDSVDSLVIDFTLNDQGFCDAGILEYGEVESYYYNLVKRICESGVKPVSVLFFNQKYIDKDSFPVRDMHIDICRHFGVEVIDLFSIVNHLKTDHNPNTFFQDPAHLGPHFSKHVAVLVRDYLKSLTMDERERRPNAPSPRVFRGVSLAAEFPGLPKVRRGTSYITHESLHLEGDNAASLPLGRVVIDSVFFRASRLNGYLSFESNGKALSKVVAYQEQRGFFCRSVRPVFEVEGEVKLCARNIPGAPLCENDIHQVEPPEDAPGTFDLVGLLVRDPVPDDIEYERGASPDKQWVKRYRESLRNVKLVLNNQLDKVDAPESLYIAATLAADSSLAIAAIEKALKLAGDNTYYHAQYGARLSKAKMLKKAASALADAVRLAPGVSAHHMFLSHIHGGLGNVAAGLSAVEAAIAIKEDHSGYHHRRGNLLFQMGNLDEAERAQNRSLELDPEAADAHFQLSRIHEKRGDLERALSEIRTALAIKGDDSVYRAHLARLMKLG</sequence>
<dbReference type="InterPro" id="IPR051012">
    <property type="entry name" value="CellSynth/LPSAsmb/PSIAsmb"/>
</dbReference>
<dbReference type="OrthoDB" id="549777at2"/>
<evidence type="ECO:0000256" key="2">
    <source>
        <dbReference type="ARBA" id="ARBA00022803"/>
    </source>
</evidence>
<organism evidence="5 7">
    <name type="scientific">Pseudodesulfovibrio indicus</name>
    <dbReference type="NCBI Taxonomy" id="1716143"/>
    <lineage>
        <taxon>Bacteria</taxon>
        <taxon>Pseudomonadati</taxon>
        <taxon>Thermodesulfobacteriota</taxon>
        <taxon>Desulfovibrionia</taxon>
        <taxon>Desulfovibrionales</taxon>
        <taxon>Desulfovibrionaceae</taxon>
    </lineage>
</organism>
<reference evidence="4 6" key="1">
    <citation type="journal article" date="2016" name="Front. Microbiol.">
        <title>Genome Sequence of the Piezophilic, Mesophilic Sulfate-Reducing Bacterium Desulfovibrio indicus J2T.</title>
        <authorList>
            <person name="Cao J."/>
            <person name="Maignien L."/>
            <person name="Shao Z."/>
            <person name="Alain K."/>
            <person name="Jebbar M."/>
        </authorList>
    </citation>
    <scope>NUCLEOTIDE SEQUENCE [LARGE SCALE GENOMIC DNA]</scope>
    <source>
        <strain evidence="4 6">J2</strain>
    </source>
</reference>
<evidence type="ECO:0000256" key="1">
    <source>
        <dbReference type="ARBA" id="ARBA00022737"/>
    </source>
</evidence>
<dbReference type="PANTHER" id="PTHR45586:SF1">
    <property type="entry name" value="LIPOPOLYSACCHARIDE ASSEMBLY PROTEIN B"/>
    <property type="match status" value="1"/>
</dbReference>
<keyword evidence="2 3" id="KW-0802">TPR repeat</keyword>
<name>A0A126QMK9_9BACT</name>
<gene>
    <name evidence="4" type="ORF">AWY79_07940</name>
    <name evidence="5" type="ORF">EDC59_101461</name>
</gene>
<dbReference type="PROSITE" id="PS50005">
    <property type="entry name" value="TPR"/>
    <property type="match status" value="2"/>
</dbReference>
<reference evidence="5 7" key="2">
    <citation type="submission" date="2019-03" db="EMBL/GenBank/DDBJ databases">
        <title>Genomic Encyclopedia of Type Strains, Phase IV (KMG-IV): sequencing the most valuable type-strain genomes for metagenomic binning, comparative biology and taxonomic classification.</title>
        <authorList>
            <person name="Goeker M."/>
        </authorList>
    </citation>
    <scope>NUCLEOTIDE SEQUENCE [LARGE SCALE GENOMIC DNA]</scope>
    <source>
        <strain evidence="5 7">DSM 101483</strain>
    </source>
</reference>
<dbReference type="EMBL" id="CP014206">
    <property type="protein sequence ID" value="AMK11047.1"/>
    <property type="molecule type" value="Genomic_DNA"/>
</dbReference>
<dbReference type="SMART" id="SM00028">
    <property type="entry name" value="TPR"/>
    <property type="match status" value="3"/>
</dbReference>
<dbReference type="InterPro" id="IPR019734">
    <property type="entry name" value="TPR_rpt"/>
</dbReference>
<dbReference type="Gene3D" id="1.25.40.10">
    <property type="entry name" value="Tetratricopeptide repeat domain"/>
    <property type="match status" value="1"/>
</dbReference>
<protein>
    <submittedName>
        <fullName evidence="5">Tetratricopeptide repeat protein</fullName>
    </submittedName>
</protein>
<dbReference type="RefSeq" id="WP_066802254.1">
    <property type="nucleotide sequence ID" value="NZ_CP014206.1"/>
</dbReference>
<feature type="repeat" description="TPR" evidence="3">
    <location>
        <begin position="457"/>
        <end position="490"/>
    </location>
</feature>
<dbReference type="PANTHER" id="PTHR45586">
    <property type="entry name" value="TPR REPEAT-CONTAINING PROTEIN PA4667"/>
    <property type="match status" value="1"/>
</dbReference>
<keyword evidence="1" id="KW-0677">Repeat</keyword>
<dbReference type="Proteomes" id="UP000055611">
    <property type="component" value="Chromosome"/>
</dbReference>
<dbReference type="EMBL" id="SOBK01000001">
    <property type="protein sequence ID" value="TDT92057.1"/>
    <property type="molecule type" value="Genomic_DNA"/>
</dbReference>
<dbReference type="Proteomes" id="UP000295506">
    <property type="component" value="Unassembled WGS sequence"/>
</dbReference>
<evidence type="ECO:0000313" key="4">
    <source>
        <dbReference type="EMBL" id="AMK11047.1"/>
    </source>
</evidence>
<accession>A0A126QMK9</accession>